<dbReference type="Gene3D" id="3.40.50.2300">
    <property type="match status" value="1"/>
</dbReference>
<gene>
    <name evidence="3" type="ORF">HNQ72_004481</name>
</gene>
<dbReference type="SMART" id="SM00448">
    <property type="entry name" value="REC"/>
    <property type="match status" value="1"/>
</dbReference>
<keyword evidence="1" id="KW-0597">Phosphoprotein</keyword>
<dbReference type="Pfam" id="PF00072">
    <property type="entry name" value="Response_reg"/>
    <property type="match status" value="1"/>
</dbReference>
<feature type="domain" description="Response regulatory" evidence="2">
    <location>
        <begin position="14"/>
        <end position="124"/>
    </location>
</feature>
<organism evidence="3 4">
    <name type="scientific">Rhizobium wenxiniae</name>
    <dbReference type="NCBI Taxonomy" id="1737357"/>
    <lineage>
        <taxon>Bacteria</taxon>
        <taxon>Pseudomonadati</taxon>
        <taxon>Pseudomonadota</taxon>
        <taxon>Alphaproteobacteria</taxon>
        <taxon>Hyphomicrobiales</taxon>
        <taxon>Rhizobiaceae</taxon>
        <taxon>Rhizobium/Agrobacterium group</taxon>
        <taxon>Rhizobium</taxon>
    </lineage>
</organism>
<accession>A0A7X0D2L4</accession>
<name>A0A7X0D2L4_9HYPH</name>
<keyword evidence="4" id="KW-1185">Reference proteome</keyword>
<dbReference type="EMBL" id="JACHEG010000006">
    <property type="protein sequence ID" value="MBB6164636.1"/>
    <property type="molecule type" value="Genomic_DNA"/>
</dbReference>
<evidence type="ECO:0000313" key="3">
    <source>
        <dbReference type="EMBL" id="MBB6164636.1"/>
    </source>
</evidence>
<dbReference type="SUPFAM" id="SSF52172">
    <property type="entry name" value="CheY-like"/>
    <property type="match status" value="1"/>
</dbReference>
<dbReference type="PROSITE" id="PS50110">
    <property type="entry name" value="RESPONSE_REGULATORY"/>
    <property type="match status" value="1"/>
</dbReference>
<reference evidence="3 4" key="1">
    <citation type="submission" date="2020-08" db="EMBL/GenBank/DDBJ databases">
        <title>Genomic Encyclopedia of Type Strains, Phase IV (KMG-IV): sequencing the most valuable type-strain genomes for metagenomic binning, comparative biology and taxonomic classification.</title>
        <authorList>
            <person name="Goeker M."/>
        </authorList>
    </citation>
    <scope>NUCLEOTIDE SEQUENCE [LARGE SCALE GENOMIC DNA]</scope>
    <source>
        <strain evidence="3 4">DSM 100734</strain>
    </source>
</reference>
<comment type="caution">
    <text evidence="3">The sequence shown here is derived from an EMBL/GenBank/DDBJ whole genome shotgun (WGS) entry which is preliminary data.</text>
</comment>
<dbReference type="Proteomes" id="UP000547879">
    <property type="component" value="Unassembled WGS sequence"/>
</dbReference>
<dbReference type="RefSeq" id="WP_183995319.1">
    <property type="nucleotide sequence ID" value="NZ_BMHW01000005.1"/>
</dbReference>
<protein>
    <submittedName>
        <fullName evidence="3">CheY-like chemotaxis protein</fullName>
    </submittedName>
</protein>
<proteinExistence type="predicted"/>
<dbReference type="InterPro" id="IPR011006">
    <property type="entry name" value="CheY-like_superfamily"/>
</dbReference>
<feature type="modified residue" description="4-aspartylphosphate" evidence="1">
    <location>
        <position position="64"/>
    </location>
</feature>
<dbReference type="AlphaFoldDB" id="A0A7X0D2L4"/>
<sequence>MDNSVYLSLFAGKHILVVEDEYFLADETRQKLEQLGATVVGPAANVEDALELIASSKIDGAILDVHLGDEFVFPVAEELEQADVPFVFATGYDPDVIPAKFSGFALCGKPTELGKIASALFNPGGGVALN</sequence>
<evidence type="ECO:0000259" key="2">
    <source>
        <dbReference type="PROSITE" id="PS50110"/>
    </source>
</evidence>
<dbReference type="InterPro" id="IPR001789">
    <property type="entry name" value="Sig_transdc_resp-reg_receiver"/>
</dbReference>
<dbReference type="GO" id="GO:0000160">
    <property type="term" value="P:phosphorelay signal transduction system"/>
    <property type="evidence" value="ECO:0007669"/>
    <property type="project" value="InterPro"/>
</dbReference>
<evidence type="ECO:0000313" key="4">
    <source>
        <dbReference type="Proteomes" id="UP000547879"/>
    </source>
</evidence>
<evidence type="ECO:0000256" key="1">
    <source>
        <dbReference type="PROSITE-ProRule" id="PRU00169"/>
    </source>
</evidence>